<dbReference type="OrthoDB" id="1394818at2759"/>
<sequence>MESDEGDDLVALLNSGWEQPLGRPEREPTQLRTRDPFLLGILREDEANAGTPHLHSLTTRRPWICVDAADEVTPPMTKSNRKNRKGFDTPDVPRGPRALSSSITPSSHHLDEVDALRRQLKDTTDELKIWKQHCATTCHVRAPRTNRSASSSHNTSVSARQDKRAVSELQEALGHLQTRHARLRTSHAQLRQRCKELETLTASQTAASAIQEQTIAYLQEKLQAQTSHGLSRSKGTSSPQVDCTGAVHCQVDSNPPARAQDLRSKARGFGHATSTLKPALHWTKQSDFSPIPSLHSKPIAPPITEKLRQLYQKRKNAAASLSSPSA</sequence>
<accession>A0A024U7P6</accession>
<gene>
    <name evidence="2" type="ORF">H310_05944</name>
</gene>
<dbReference type="GeneID" id="20082994"/>
<name>A0A024U7P6_9STRA</name>
<dbReference type="RefSeq" id="XP_008869036.1">
    <property type="nucleotide sequence ID" value="XM_008870814.1"/>
</dbReference>
<feature type="region of interest" description="Disordered" evidence="1">
    <location>
        <begin position="141"/>
        <end position="164"/>
    </location>
</feature>
<feature type="region of interest" description="Disordered" evidence="1">
    <location>
        <begin position="73"/>
        <end position="110"/>
    </location>
</feature>
<feature type="compositionally biased region" description="Low complexity" evidence="1">
    <location>
        <begin position="145"/>
        <end position="159"/>
    </location>
</feature>
<evidence type="ECO:0000313" key="2">
    <source>
        <dbReference type="EMBL" id="ETW02431.1"/>
    </source>
</evidence>
<organism evidence="2">
    <name type="scientific">Aphanomyces invadans</name>
    <dbReference type="NCBI Taxonomy" id="157072"/>
    <lineage>
        <taxon>Eukaryota</taxon>
        <taxon>Sar</taxon>
        <taxon>Stramenopiles</taxon>
        <taxon>Oomycota</taxon>
        <taxon>Saprolegniomycetes</taxon>
        <taxon>Saprolegniales</taxon>
        <taxon>Verrucalvaceae</taxon>
        <taxon>Aphanomyces</taxon>
    </lineage>
</organism>
<protein>
    <submittedName>
        <fullName evidence="2">Uncharacterized protein</fullName>
    </submittedName>
</protein>
<proteinExistence type="predicted"/>
<reference evidence="2" key="1">
    <citation type="submission" date="2013-12" db="EMBL/GenBank/DDBJ databases">
        <title>The Genome Sequence of Aphanomyces invadans NJM9701.</title>
        <authorList>
            <consortium name="The Broad Institute Genomics Platform"/>
            <person name="Russ C."/>
            <person name="Tyler B."/>
            <person name="van West P."/>
            <person name="Dieguez-Uribeondo J."/>
            <person name="Young S.K."/>
            <person name="Zeng Q."/>
            <person name="Gargeya S."/>
            <person name="Fitzgerald M."/>
            <person name="Abouelleil A."/>
            <person name="Alvarado L."/>
            <person name="Chapman S.B."/>
            <person name="Gainer-Dewar J."/>
            <person name="Goldberg J."/>
            <person name="Griggs A."/>
            <person name="Gujja S."/>
            <person name="Hansen M."/>
            <person name="Howarth C."/>
            <person name="Imamovic A."/>
            <person name="Ireland A."/>
            <person name="Larimer J."/>
            <person name="McCowan C."/>
            <person name="Murphy C."/>
            <person name="Pearson M."/>
            <person name="Poon T.W."/>
            <person name="Priest M."/>
            <person name="Roberts A."/>
            <person name="Saif S."/>
            <person name="Shea T."/>
            <person name="Sykes S."/>
            <person name="Wortman J."/>
            <person name="Nusbaum C."/>
            <person name="Birren B."/>
        </authorList>
    </citation>
    <scope>NUCLEOTIDE SEQUENCE [LARGE SCALE GENOMIC DNA]</scope>
    <source>
        <strain evidence="2">NJM9701</strain>
    </source>
</reference>
<evidence type="ECO:0000256" key="1">
    <source>
        <dbReference type="SAM" id="MobiDB-lite"/>
    </source>
</evidence>
<dbReference type="EMBL" id="KI913961">
    <property type="protein sequence ID" value="ETW02431.1"/>
    <property type="molecule type" value="Genomic_DNA"/>
</dbReference>
<dbReference type="AlphaFoldDB" id="A0A024U7P6"/>
<dbReference type="VEuPathDB" id="FungiDB:H310_05944"/>